<feature type="region of interest" description="Disordered" evidence="1">
    <location>
        <begin position="1"/>
        <end position="46"/>
    </location>
</feature>
<protein>
    <submittedName>
        <fullName evidence="2">Uncharacterized protein</fullName>
    </submittedName>
</protein>
<evidence type="ECO:0000313" key="2">
    <source>
        <dbReference type="EMBL" id="CAA9369971.1"/>
    </source>
</evidence>
<feature type="compositionally biased region" description="Low complexity" evidence="1">
    <location>
        <begin position="15"/>
        <end position="24"/>
    </location>
</feature>
<name>A0A6J4MVA0_9BACT</name>
<dbReference type="EMBL" id="CADCTW010000241">
    <property type="protein sequence ID" value="CAA9369971.1"/>
    <property type="molecule type" value="Genomic_DNA"/>
</dbReference>
<organism evidence="2">
    <name type="scientific">uncultured Gemmatimonadota bacterium</name>
    <dbReference type="NCBI Taxonomy" id="203437"/>
    <lineage>
        <taxon>Bacteria</taxon>
        <taxon>Pseudomonadati</taxon>
        <taxon>Gemmatimonadota</taxon>
        <taxon>environmental samples</taxon>
    </lineage>
</organism>
<gene>
    <name evidence="2" type="ORF">AVDCRST_MAG68-5416</name>
</gene>
<dbReference type="AlphaFoldDB" id="A0A6J4MVA0"/>
<reference evidence="2" key="1">
    <citation type="submission" date="2020-02" db="EMBL/GenBank/DDBJ databases">
        <authorList>
            <person name="Meier V. D."/>
        </authorList>
    </citation>
    <scope>NUCLEOTIDE SEQUENCE</scope>
    <source>
        <strain evidence="2">AVDCRST_MAG68</strain>
    </source>
</reference>
<proteinExistence type="predicted"/>
<evidence type="ECO:0000256" key="1">
    <source>
        <dbReference type="SAM" id="MobiDB-lite"/>
    </source>
</evidence>
<sequence length="46" mass="4924">MGVAESERLLGGSGSQSTTSRRCSLFPLQDLGSFPGVPRTKEKAQR</sequence>
<accession>A0A6J4MVA0</accession>